<reference evidence="2" key="3">
    <citation type="submission" date="2018-08" db="UniProtKB">
        <authorList>
            <consortium name="EnsemblPlants"/>
        </authorList>
    </citation>
    <scope>IDENTIFICATION</scope>
    <source>
        <strain evidence="2">Yugu1</strain>
    </source>
</reference>
<evidence type="ECO:0000313" key="1">
    <source>
        <dbReference type="EMBL" id="RCV07933.1"/>
    </source>
</evidence>
<organism evidence="2 3">
    <name type="scientific">Setaria italica</name>
    <name type="common">Foxtail millet</name>
    <name type="synonym">Panicum italicum</name>
    <dbReference type="NCBI Taxonomy" id="4555"/>
    <lineage>
        <taxon>Eukaryota</taxon>
        <taxon>Viridiplantae</taxon>
        <taxon>Streptophyta</taxon>
        <taxon>Embryophyta</taxon>
        <taxon>Tracheophyta</taxon>
        <taxon>Spermatophyta</taxon>
        <taxon>Magnoliopsida</taxon>
        <taxon>Liliopsida</taxon>
        <taxon>Poales</taxon>
        <taxon>Poaceae</taxon>
        <taxon>PACMAD clade</taxon>
        <taxon>Panicoideae</taxon>
        <taxon>Panicodae</taxon>
        <taxon>Paniceae</taxon>
        <taxon>Cenchrinae</taxon>
        <taxon>Setaria</taxon>
    </lineage>
</organism>
<dbReference type="GeneID" id="101758006"/>
<dbReference type="AlphaFoldDB" id="K3YW82"/>
<dbReference type="EMBL" id="CM003528">
    <property type="protein sequence ID" value="RCV07933.1"/>
    <property type="molecule type" value="Genomic_DNA"/>
</dbReference>
<dbReference type="OrthoDB" id="643891at2759"/>
<gene>
    <name evidence="2" type="primary">LOC101758006</name>
    <name evidence="1" type="ORF">SETIT_1G285800v2</name>
</gene>
<proteinExistence type="predicted"/>
<reference evidence="1" key="2">
    <citation type="submission" date="2015-07" db="EMBL/GenBank/DDBJ databases">
        <authorList>
            <person name="Noorani M."/>
        </authorList>
    </citation>
    <scope>NUCLEOTIDE SEQUENCE</scope>
    <source>
        <strain evidence="1">Yugu1</strain>
    </source>
</reference>
<dbReference type="EnsemblPlants" id="KQL31095">
    <property type="protein sequence ID" value="KQL31095"/>
    <property type="gene ID" value="SETIT_018528mg"/>
</dbReference>
<keyword evidence="3" id="KW-1185">Reference proteome</keyword>
<evidence type="ECO:0000313" key="2">
    <source>
        <dbReference type="EnsemblPlants" id="KQL31095"/>
    </source>
</evidence>
<dbReference type="HOGENOM" id="CLU_1621826_0_0_1"/>
<sequence>MAMLRSALGSVFRRLSGPSAAPSMMRQRGAEILRSPTLPSLRPAELLVPHPEPAAQLMRTFMSPAATGTAARTRGVPNFQGWQHFPVGTEGVKCLQQKRFLSVERKETSRMRVVAWLDRHFGPRFQLTLVIVVGMSSFVTTVTTFHRLDKAPTKSNNFNSAKKRHW</sequence>
<name>K3YW82_SETIT</name>
<protein>
    <submittedName>
        <fullName evidence="1 2">Uncharacterized protein</fullName>
    </submittedName>
</protein>
<dbReference type="KEGG" id="sita:101758006"/>
<dbReference type="Gramene" id="KQL31095">
    <property type="protein sequence ID" value="KQL31095"/>
    <property type="gene ID" value="SETIT_018528mg"/>
</dbReference>
<evidence type="ECO:0000313" key="3">
    <source>
        <dbReference type="Proteomes" id="UP000004995"/>
    </source>
</evidence>
<dbReference type="RefSeq" id="XP_004953535.1">
    <property type="nucleotide sequence ID" value="XM_004953478.2"/>
</dbReference>
<reference evidence="1 3" key="1">
    <citation type="journal article" date="2012" name="Nat. Biotechnol.">
        <title>Reference genome sequence of the model plant Setaria.</title>
        <authorList>
            <person name="Bennetzen J.L."/>
            <person name="Schmutz J."/>
            <person name="Wang H."/>
            <person name="Percifield R."/>
            <person name="Hawkins J."/>
            <person name="Pontaroli A.C."/>
            <person name="Estep M."/>
            <person name="Feng L."/>
            <person name="Vaughn J.N."/>
            <person name="Grimwood J."/>
            <person name="Jenkins J."/>
            <person name="Barry K."/>
            <person name="Lindquist E."/>
            <person name="Hellsten U."/>
            <person name="Deshpande S."/>
            <person name="Wang X."/>
            <person name="Wu X."/>
            <person name="Mitros T."/>
            <person name="Triplett J."/>
            <person name="Yang X."/>
            <person name="Ye C.Y."/>
            <person name="Mauro-Herrera M."/>
            <person name="Wang L."/>
            <person name="Li P."/>
            <person name="Sharma M."/>
            <person name="Sharma R."/>
            <person name="Ronald P.C."/>
            <person name="Panaud O."/>
            <person name="Kellogg E.A."/>
            <person name="Brutnell T.P."/>
            <person name="Doust A.N."/>
            <person name="Tuskan G.A."/>
            <person name="Rokhsar D."/>
            <person name="Devos K.M."/>
        </authorList>
    </citation>
    <scope>NUCLEOTIDE SEQUENCE [LARGE SCALE GENOMIC DNA]</scope>
    <source>
        <strain evidence="3">cv. Yugu1</strain>
        <strain evidence="1">Yugu1</strain>
    </source>
</reference>
<accession>K3YW82</accession>
<dbReference type="Proteomes" id="UP000004995">
    <property type="component" value="Unassembled WGS sequence"/>
</dbReference>
<dbReference type="EMBL" id="AGNK02000510">
    <property type="status" value="NOT_ANNOTATED_CDS"/>
    <property type="molecule type" value="Genomic_DNA"/>
</dbReference>
<dbReference type="eggNOG" id="ENOG502R5HT">
    <property type="taxonomic scope" value="Eukaryota"/>
</dbReference>